<reference evidence="9 10" key="1">
    <citation type="journal article" date="2013" name="Stand. Genomic Sci.">
        <title>Genomic Encyclopedia of Type Strains, Phase I: The one thousand microbial genomes (KMG-I) project.</title>
        <authorList>
            <person name="Kyrpides N.C."/>
            <person name="Woyke T."/>
            <person name="Eisen J.A."/>
            <person name="Garrity G."/>
            <person name="Lilburn T.G."/>
            <person name="Beck B.J."/>
            <person name="Whitman W.B."/>
            <person name="Hugenholtz P."/>
            <person name="Klenk H.P."/>
        </authorList>
    </citation>
    <scope>NUCLEOTIDE SEQUENCE [LARGE SCALE GENOMIC DNA]</scope>
    <source>
        <strain evidence="9 10">DSM 45044</strain>
    </source>
</reference>
<name>A0A562VBY8_9ACTN</name>
<dbReference type="RefSeq" id="WP_147133848.1">
    <property type="nucleotide sequence ID" value="NZ_BAABIJ010000001.1"/>
</dbReference>
<evidence type="ECO:0000256" key="6">
    <source>
        <dbReference type="ARBA" id="ARBA00023136"/>
    </source>
</evidence>
<organism evidence="9 10">
    <name type="scientific">Stackebrandtia albiflava</name>
    <dbReference type="NCBI Taxonomy" id="406432"/>
    <lineage>
        <taxon>Bacteria</taxon>
        <taxon>Bacillati</taxon>
        <taxon>Actinomycetota</taxon>
        <taxon>Actinomycetes</taxon>
        <taxon>Glycomycetales</taxon>
        <taxon>Glycomycetaceae</taxon>
        <taxon>Stackebrandtia</taxon>
    </lineage>
</organism>
<proteinExistence type="inferred from homology"/>
<gene>
    <name evidence="9" type="ORF">LX16_1038</name>
</gene>
<feature type="transmembrane region" description="Helical" evidence="7">
    <location>
        <begin position="263"/>
        <end position="284"/>
    </location>
</feature>
<protein>
    <submittedName>
        <fullName evidence="9">Multiple sugar transport system permease protein</fullName>
    </submittedName>
</protein>
<dbReference type="EMBL" id="VLLL01000005">
    <property type="protein sequence ID" value="TWJ15337.1"/>
    <property type="molecule type" value="Genomic_DNA"/>
</dbReference>
<dbReference type="InterPro" id="IPR035906">
    <property type="entry name" value="MetI-like_sf"/>
</dbReference>
<dbReference type="SUPFAM" id="SSF161098">
    <property type="entry name" value="MetI-like"/>
    <property type="match status" value="1"/>
</dbReference>
<evidence type="ECO:0000256" key="3">
    <source>
        <dbReference type="ARBA" id="ARBA00022475"/>
    </source>
</evidence>
<feature type="transmembrane region" description="Helical" evidence="7">
    <location>
        <begin position="119"/>
        <end position="141"/>
    </location>
</feature>
<dbReference type="InterPro" id="IPR050901">
    <property type="entry name" value="BP-dep_ABC_trans_perm"/>
</dbReference>
<dbReference type="CDD" id="cd06261">
    <property type="entry name" value="TM_PBP2"/>
    <property type="match status" value="1"/>
</dbReference>
<keyword evidence="4 7" id="KW-0812">Transmembrane</keyword>
<feature type="transmembrane region" description="Helical" evidence="7">
    <location>
        <begin position="161"/>
        <end position="183"/>
    </location>
</feature>
<keyword evidence="3" id="KW-1003">Cell membrane</keyword>
<dbReference type="AlphaFoldDB" id="A0A562VBY8"/>
<sequence length="298" mass="31864">MSPKRSTAAADIGEAAARKTAVALARRVGFYAVTCLISVFFALPLLWLVTAPFDASPAYAIEFPEPTLRNFETILSNPYALPSLLNSLILAVGTALFVVTGAALAAYALSRVRIPGRDALLYVLLLLSSVVTGTAAMVPLFLMVSEVGGAIHPVLGVDSHFSVTLVMTGGLLPAAIFMLKDFVDSIPPSYEESARVFGASPFRVLKDVVVPLITPGLATIAVWSIVNVWGNFLVPFILLRDADKQPAAVLIRTLYTEAGQPNLALLATFSLLYSLPVVAMYLFVSKKYGFRFHGGIKS</sequence>
<keyword evidence="9" id="KW-0762">Sugar transport</keyword>
<dbReference type="PANTHER" id="PTHR32243">
    <property type="entry name" value="MALTOSE TRANSPORT SYSTEM PERMEASE-RELATED"/>
    <property type="match status" value="1"/>
</dbReference>
<feature type="domain" description="ABC transmembrane type-1" evidence="8">
    <location>
        <begin position="84"/>
        <end position="284"/>
    </location>
</feature>
<dbReference type="PROSITE" id="PS50928">
    <property type="entry name" value="ABC_TM1"/>
    <property type="match status" value="1"/>
</dbReference>
<evidence type="ECO:0000313" key="9">
    <source>
        <dbReference type="EMBL" id="TWJ15337.1"/>
    </source>
</evidence>
<dbReference type="InterPro" id="IPR000515">
    <property type="entry name" value="MetI-like"/>
</dbReference>
<keyword evidence="6 7" id="KW-0472">Membrane</keyword>
<feature type="transmembrane region" description="Helical" evidence="7">
    <location>
        <begin position="28"/>
        <end position="49"/>
    </location>
</feature>
<evidence type="ECO:0000256" key="1">
    <source>
        <dbReference type="ARBA" id="ARBA00004651"/>
    </source>
</evidence>
<dbReference type="Proteomes" id="UP000321617">
    <property type="component" value="Unassembled WGS sequence"/>
</dbReference>
<evidence type="ECO:0000256" key="2">
    <source>
        <dbReference type="ARBA" id="ARBA00022448"/>
    </source>
</evidence>
<evidence type="ECO:0000256" key="4">
    <source>
        <dbReference type="ARBA" id="ARBA00022692"/>
    </source>
</evidence>
<accession>A0A562VBY8</accession>
<keyword evidence="10" id="KW-1185">Reference proteome</keyword>
<evidence type="ECO:0000313" key="10">
    <source>
        <dbReference type="Proteomes" id="UP000321617"/>
    </source>
</evidence>
<dbReference type="OrthoDB" id="3228189at2"/>
<dbReference type="Gene3D" id="1.10.3720.10">
    <property type="entry name" value="MetI-like"/>
    <property type="match status" value="1"/>
</dbReference>
<keyword evidence="5 7" id="KW-1133">Transmembrane helix</keyword>
<evidence type="ECO:0000256" key="5">
    <source>
        <dbReference type="ARBA" id="ARBA00022989"/>
    </source>
</evidence>
<dbReference type="PANTHER" id="PTHR32243:SF18">
    <property type="entry name" value="INNER MEMBRANE ABC TRANSPORTER PERMEASE PROTEIN YCJP"/>
    <property type="match status" value="1"/>
</dbReference>
<dbReference type="Pfam" id="PF00528">
    <property type="entry name" value="BPD_transp_1"/>
    <property type="match status" value="1"/>
</dbReference>
<dbReference type="GO" id="GO:0055085">
    <property type="term" value="P:transmembrane transport"/>
    <property type="evidence" value="ECO:0007669"/>
    <property type="project" value="InterPro"/>
</dbReference>
<dbReference type="GO" id="GO:0005886">
    <property type="term" value="C:plasma membrane"/>
    <property type="evidence" value="ECO:0007669"/>
    <property type="project" value="UniProtKB-SubCell"/>
</dbReference>
<comment type="caution">
    <text evidence="9">The sequence shown here is derived from an EMBL/GenBank/DDBJ whole genome shotgun (WGS) entry which is preliminary data.</text>
</comment>
<feature type="transmembrane region" description="Helical" evidence="7">
    <location>
        <begin position="84"/>
        <end position="107"/>
    </location>
</feature>
<evidence type="ECO:0000256" key="7">
    <source>
        <dbReference type="RuleBase" id="RU363032"/>
    </source>
</evidence>
<feature type="transmembrane region" description="Helical" evidence="7">
    <location>
        <begin position="204"/>
        <end position="226"/>
    </location>
</feature>
<comment type="subcellular location">
    <subcellularLocation>
        <location evidence="1 7">Cell membrane</location>
        <topology evidence="1 7">Multi-pass membrane protein</topology>
    </subcellularLocation>
</comment>
<evidence type="ECO:0000259" key="8">
    <source>
        <dbReference type="PROSITE" id="PS50928"/>
    </source>
</evidence>
<comment type="similarity">
    <text evidence="7">Belongs to the binding-protein-dependent transport system permease family.</text>
</comment>
<keyword evidence="2 7" id="KW-0813">Transport</keyword>